<proteinExistence type="predicted"/>
<reference evidence="1 2" key="1">
    <citation type="submission" date="2019-04" db="EMBL/GenBank/DDBJ databases">
        <title>Friends and foes A comparative genomics study of 23 Aspergillus species from section Flavi.</title>
        <authorList>
            <consortium name="DOE Joint Genome Institute"/>
            <person name="Kjaerbolling I."/>
            <person name="Vesth T."/>
            <person name="Frisvad J.C."/>
            <person name="Nybo J.L."/>
            <person name="Theobald S."/>
            <person name="Kildgaard S."/>
            <person name="Isbrandt T."/>
            <person name="Kuo A."/>
            <person name="Sato A."/>
            <person name="Lyhne E.K."/>
            <person name="Kogle M.E."/>
            <person name="Wiebenga A."/>
            <person name="Kun R.S."/>
            <person name="Lubbers R.J."/>
            <person name="Makela M.R."/>
            <person name="Barry K."/>
            <person name="Chovatia M."/>
            <person name="Clum A."/>
            <person name="Daum C."/>
            <person name="Haridas S."/>
            <person name="He G."/>
            <person name="LaButti K."/>
            <person name="Lipzen A."/>
            <person name="Mondo S."/>
            <person name="Riley R."/>
            <person name="Salamov A."/>
            <person name="Simmons B.A."/>
            <person name="Magnuson J.K."/>
            <person name="Henrissat B."/>
            <person name="Mortensen U.H."/>
            <person name="Larsen T.O."/>
            <person name="Devries R.P."/>
            <person name="Grigoriev I.V."/>
            <person name="Machida M."/>
            <person name="Baker S.E."/>
            <person name="Andersen M.R."/>
        </authorList>
    </citation>
    <scope>NUCLEOTIDE SEQUENCE [LARGE SCALE GENOMIC DNA]</scope>
    <source>
        <strain evidence="1 2">CBS 151.66</strain>
    </source>
</reference>
<dbReference type="Proteomes" id="UP000326565">
    <property type="component" value="Unassembled WGS sequence"/>
</dbReference>
<evidence type="ECO:0000313" key="1">
    <source>
        <dbReference type="EMBL" id="KAB8077670.1"/>
    </source>
</evidence>
<protein>
    <submittedName>
        <fullName evidence="1">Uncharacterized protein</fullName>
    </submittedName>
</protein>
<dbReference type="EMBL" id="ML732166">
    <property type="protein sequence ID" value="KAB8077670.1"/>
    <property type="molecule type" value="Genomic_DNA"/>
</dbReference>
<keyword evidence="2" id="KW-1185">Reference proteome</keyword>
<organism evidence="1 2">
    <name type="scientific">Aspergillus leporis</name>
    <dbReference type="NCBI Taxonomy" id="41062"/>
    <lineage>
        <taxon>Eukaryota</taxon>
        <taxon>Fungi</taxon>
        <taxon>Dikarya</taxon>
        <taxon>Ascomycota</taxon>
        <taxon>Pezizomycotina</taxon>
        <taxon>Eurotiomycetes</taxon>
        <taxon>Eurotiomycetidae</taxon>
        <taxon>Eurotiales</taxon>
        <taxon>Aspergillaceae</taxon>
        <taxon>Aspergillus</taxon>
        <taxon>Aspergillus subgen. Circumdati</taxon>
    </lineage>
</organism>
<sequence length="69" mass="8007">MKQKVTKISEEYPCTEKFTYQYPTTGTFTMTTQTTSFDSKSVKEETTVSLWDGTKRSHKDHANIETTFQ</sequence>
<dbReference type="AlphaFoldDB" id="A0A5N5XF12"/>
<accession>A0A5N5XF12</accession>
<evidence type="ECO:0000313" key="2">
    <source>
        <dbReference type="Proteomes" id="UP000326565"/>
    </source>
</evidence>
<name>A0A5N5XF12_9EURO</name>
<gene>
    <name evidence="1" type="ORF">BDV29DRAFT_167916</name>
</gene>